<evidence type="ECO:0000313" key="2">
    <source>
        <dbReference type="Proteomes" id="UP001057402"/>
    </source>
</evidence>
<name>A0ACB9R606_9MYRT</name>
<dbReference type="Proteomes" id="UP001057402">
    <property type="component" value="Chromosome 4"/>
</dbReference>
<organism evidence="1 2">
    <name type="scientific">Melastoma candidum</name>
    <dbReference type="NCBI Taxonomy" id="119954"/>
    <lineage>
        <taxon>Eukaryota</taxon>
        <taxon>Viridiplantae</taxon>
        <taxon>Streptophyta</taxon>
        <taxon>Embryophyta</taxon>
        <taxon>Tracheophyta</taxon>
        <taxon>Spermatophyta</taxon>
        <taxon>Magnoliopsida</taxon>
        <taxon>eudicotyledons</taxon>
        <taxon>Gunneridae</taxon>
        <taxon>Pentapetalae</taxon>
        <taxon>rosids</taxon>
        <taxon>malvids</taxon>
        <taxon>Myrtales</taxon>
        <taxon>Melastomataceae</taxon>
        <taxon>Melastomatoideae</taxon>
        <taxon>Melastomateae</taxon>
        <taxon>Melastoma</taxon>
    </lineage>
</organism>
<sequence>MSTALTPASLLSRRRQLLLSGNFFSTSTAAPAISTPFPSFRAAKSAILAERDPDALFSLFSSNSVFPTFLHHRRLFDISFTRLSLAKRGDLVERLLLDIVNDVAPRKPSDTRGAIGSPDLTRFAKLEGFWIRIMMLYAKAGLVDQAMGVVNLVKEKNCCPVTEKVLCAVLSVHLQNDKLEDLGNLLNTTSRNLSVTPTVLSHNLVLKGLVKKGDLDAAKHWVKDMKSKGGNEMPNMNSYCHLMDGHLKIGDFASFDQLLKEVTEMGLVWSVTTYHLKVVRLCNNKECVRANNVLIEMLEKGIKPSSASYNIVIDGFARLGDFESAKKVLERMESDCYTRPCSAAYFSLIRNMVRKGEIDSALEVFKQIAKRKWVPPSVVVKGLVDGLVERTRAEEAKEVIETTKKRLKGKAMGSWGKIETLLQS</sequence>
<dbReference type="EMBL" id="CM042883">
    <property type="protein sequence ID" value="KAI4373099.1"/>
    <property type="molecule type" value="Genomic_DNA"/>
</dbReference>
<gene>
    <name evidence="1" type="ORF">MLD38_011262</name>
</gene>
<protein>
    <submittedName>
        <fullName evidence="1">Uncharacterized protein</fullName>
    </submittedName>
</protein>
<evidence type="ECO:0000313" key="1">
    <source>
        <dbReference type="EMBL" id="KAI4373099.1"/>
    </source>
</evidence>
<proteinExistence type="predicted"/>
<keyword evidence="2" id="KW-1185">Reference proteome</keyword>
<comment type="caution">
    <text evidence="1">The sequence shown here is derived from an EMBL/GenBank/DDBJ whole genome shotgun (WGS) entry which is preliminary data.</text>
</comment>
<reference evidence="2" key="1">
    <citation type="journal article" date="2023" name="Front. Plant Sci.">
        <title>Chromosomal-level genome assembly of Melastoma candidum provides insights into trichome evolution.</title>
        <authorList>
            <person name="Zhong Y."/>
            <person name="Wu W."/>
            <person name="Sun C."/>
            <person name="Zou P."/>
            <person name="Liu Y."/>
            <person name="Dai S."/>
            <person name="Zhou R."/>
        </authorList>
    </citation>
    <scope>NUCLEOTIDE SEQUENCE [LARGE SCALE GENOMIC DNA]</scope>
</reference>
<accession>A0ACB9R606</accession>